<keyword evidence="2" id="KW-0238">DNA-binding</keyword>
<feature type="domain" description="SANT" evidence="6">
    <location>
        <begin position="135"/>
        <end position="183"/>
    </location>
</feature>
<evidence type="ECO:0000259" key="5">
    <source>
        <dbReference type="PROSITE" id="PS50090"/>
    </source>
</evidence>
<protein>
    <submittedName>
        <fullName evidence="8">Uncharacterized protein</fullName>
    </submittedName>
</protein>
<dbReference type="InterPro" id="IPR056195">
    <property type="entry name" value="HTH_70"/>
</dbReference>
<dbReference type="PANTHER" id="PTHR44042">
    <property type="entry name" value="DUPLICATED HOMEODOMAIN-LIKE SUPERFAMILY PROTEIN-RELATED"/>
    <property type="match status" value="1"/>
</dbReference>
<evidence type="ECO:0000256" key="1">
    <source>
        <dbReference type="ARBA" id="ARBA00023015"/>
    </source>
</evidence>
<sequence>MDPKVNGEWSDSEIRMAKSIIASHNANNIYANDMYKKHNHIVSDLRARFPRKTKHEVIKLYVDLVVKIIEPAQSGNQYVVTFNDSPVEDPTMNNINMLPAYNTNKEPEVIKMVEEVPQKKVTIPQKNVELNGRFWTTEEHRQFLRGLQTYGRGNWKNISTYFVTTKTPVQVSSHAQKYFRRLESISEKQRYSINDVGLYDAEPWAQNNSSSNELLVTFPSGAYNPNCYEAGSQLASINNVAQVWSPFCVGQGSSTQVTAGWTGQQMGGGSSAPLALEGDGGQMAWIGDQQGDFLPEQSMYTDMWTSN</sequence>
<dbReference type="PROSITE" id="PS50090">
    <property type="entry name" value="MYB_LIKE"/>
    <property type="match status" value="1"/>
</dbReference>
<dbReference type="PROSITE" id="PS51294">
    <property type="entry name" value="HTH_MYB"/>
    <property type="match status" value="1"/>
</dbReference>
<dbReference type="Proteomes" id="UP000636709">
    <property type="component" value="Unassembled WGS sequence"/>
</dbReference>
<dbReference type="Gene3D" id="1.10.10.60">
    <property type="entry name" value="Homeodomain-like"/>
    <property type="match status" value="1"/>
</dbReference>
<evidence type="ECO:0000256" key="3">
    <source>
        <dbReference type="ARBA" id="ARBA00023163"/>
    </source>
</evidence>
<dbReference type="NCBIfam" id="TIGR01557">
    <property type="entry name" value="myb_SHAQKYF"/>
    <property type="match status" value="1"/>
</dbReference>
<evidence type="ECO:0000259" key="7">
    <source>
        <dbReference type="PROSITE" id="PS51294"/>
    </source>
</evidence>
<evidence type="ECO:0000313" key="9">
    <source>
        <dbReference type="Proteomes" id="UP000636709"/>
    </source>
</evidence>
<dbReference type="AlphaFoldDB" id="A0A835KFT8"/>
<name>A0A835KFT8_9POAL</name>
<dbReference type="PANTHER" id="PTHR44042:SF11">
    <property type="entry name" value="OS06G0173800 PROTEIN"/>
    <property type="match status" value="1"/>
</dbReference>
<evidence type="ECO:0000256" key="4">
    <source>
        <dbReference type="ARBA" id="ARBA00023242"/>
    </source>
</evidence>
<keyword evidence="1" id="KW-0805">Transcription regulation</keyword>
<evidence type="ECO:0000313" key="8">
    <source>
        <dbReference type="EMBL" id="KAF8725840.1"/>
    </source>
</evidence>
<organism evidence="8 9">
    <name type="scientific">Digitaria exilis</name>
    <dbReference type="NCBI Taxonomy" id="1010633"/>
    <lineage>
        <taxon>Eukaryota</taxon>
        <taxon>Viridiplantae</taxon>
        <taxon>Streptophyta</taxon>
        <taxon>Embryophyta</taxon>
        <taxon>Tracheophyta</taxon>
        <taxon>Spermatophyta</taxon>
        <taxon>Magnoliopsida</taxon>
        <taxon>Liliopsida</taxon>
        <taxon>Poales</taxon>
        <taxon>Poaceae</taxon>
        <taxon>PACMAD clade</taxon>
        <taxon>Panicoideae</taxon>
        <taxon>Panicodae</taxon>
        <taxon>Paniceae</taxon>
        <taxon>Anthephorinae</taxon>
        <taxon>Digitaria</taxon>
    </lineage>
</organism>
<dbReference type="InterPro" id="IPR017884">
    <property type="entry name" value="SANT_dom"/>
</dbReference>
<proteinExistence type="predicted"/>
<dbReference type="SMART" id="SM00717">
    <property type="entry name" value="SANT"/>
    <property type="match status" value="1"/>
</dbReference>
<dbReference type="PROSITE" id="PS51293">
    <property type="entry name" value="SANT"/>
    <property type="match status" value="1"/>
</dbReference>
<gene>
    <name evidence="8" type="ORF">HU200_020401</name>
</gene>
<dbReference type="EMBL" id="JACEFO010001653">
    <property type="protein sequence ID" value="KAF8725840.1"/>
    <property type="molecule type" value="Genomic_DNA"/>
</dbReference>
<dbReference type="Pfam" id="PF23671">
    <property type="entry name" value="HTH_70"/>
    <property type="match status" value="1"/>
</dbReference>
<evidence type="ECO:0000256" key="2">
    <source>
        <dbReference type="ARBA" id="ARBA00023125"/>
    </source>
</evidence>
<dbReference type="InterPro" id="IPR001005">
    <property type="entry name" value="SANT/Myb"/>
</dbReference>
<keyword evidence="4" id="KW-0539">Nucleus</keyword>
<dbReference type="GO" id="GO:0003677">
    <property type="term" value="F:DNA binding"/>
    <property type="evidence" value="ECO:0007669"/>
    <property type="project" value="UniProtKB-KW"/>
</dbReference>
<dbReference type="Pfam" id="PF00249">
    <property type="entry name" value="Myb_DNA-binding"/>
    <property type="match status" value="1"/>
</dbReference>
<dbReference type="InterPro" id="IPR006447">
    <property type="entry name" value="Myb_dom_plants"/>
</dbReference>
<reference evidence="8" key="1">
    <citation type="submission" date="2020-07" db="EMBL/GenBank/DDBJ databases">
        <title>Genome sequence and genetic diversity analysis of an under-domesticated orphan crop, white fonio (Digitaria exilis).</title>
        <authorList>
            <person name="Bennetzen J.L."/>
            <person name="Chen S."/>
            <person name="Ma X."/>
            <person name="Wang X."/>
            <person name="Yssel A.E.J."/>
            <person name="Chaluvadi S.R."/>
            <person name="Johnson M."/>
            <person name="Gangashetty P."/>
            <person name="Hamidou F."/>
            <person name="Sanogo M.D."/>
            <person name="Zwaenepoel A."/>
            <person name="Wallace J."/>
            <person name="Van De Peer Y."/>
            <person name="Van Deynze A."/>
        </authorList>
    </citation>
    <scope>NUCLEOTIDE SEQUENCE</scope>
    <source>
        <tissue evidence="8">Leaves</tissue>
    </source>
</reference>
<dbReference type="SUPFAM" id="SSF46689">
    <property type="entry name" value="Homeodomain-like"/>
    <property type="match status" value="1"/>
</dbReference>
<keyword evidence="3" id="KW-0804">Transcription</keyword>
<keyword evidence="9" id="KW-1185">Reference proteome</keyword>
<dbReference type="InterPro" id="IPR017930">
    <property type="entry name" value="Myb_dom"/>
</dbReference>
<dbReference type="OrthoDB" id="627701at2759"/>
<feature type="domain" description="HTH myb-type" evidence="7">
    <location>
        <begin position="127"/>
        <end position="183"/>
    </location>
</feature>
<comment type="caution">
    <text evidence="8">The sequence shown here is derived from an EMBL/GenBank/DDBJ whole genome shotgun (WGS) entry which is preliminary data.</text>
</comment>
<evidence type="ECO:0000259" key="6">
    <source>
        <dbReference type="PROSITE" id="PS51293"/>
    </source>
</evidence>
<dbReference type="CDD" id="cd00167">
    <property type="entry name" value="SANT"/>
    <property type="match status" value="1"/>
</dbReference>
<feature type="domain" description="Myb-like" evidence="5">
    <location>
        <begin position="127"/>
        <end position="179"/>
    </location>
</feature>
<dbReference type="InterPro" id="IPR009057">
    <property type="entry name" value="Homeodomain-like_sf"/>
</dbReference>
<accession>A0A835KFT8</accession>